<dbReference type="Proteomes" id="UP000516304">
    <property type="component" value="Chromosome TIRI35C"/>
</dbReference>
<evidence type="ECO:0000313" key="2">
    <source>
        <dbReference type="EMBL" id="CAD5243291.1"/>
    </source>
</evidence>
<proteinExistence type="predicted"/>
<dbReference type="GeneID" id="58917871"/>
<dbReference type="RefSeq" id="WP_188201369.1">
    <property type="nucleotide sequence ID" value="NZ_LR881183.1"/>
</dbReference>
<protein>
    <submittedName>
        <fullName evidence="2">Uncharacterized protein</fullName>
    </submittedName>
</protein>
<keyword evidence="1" id="KW-0812">Transmembrane</keyword>
<accession>A0A7G2D818</accession>
<dbReference type="AlphaFoldDB" id="A0A7G2D818"/>
<keyword evidence="3" id="KW-1185">Reference proteome</keyword>
<organism evidence="2 3">
    <name type="scientific">Thermococcus camini</name>
    <dbReference type="NCBI Taxonomy" id="2016373"/>
    <lineage>
        <taxon>Archaea</taxon>
        <taxon>Methanobacteriati</taxon>
        <taxon>Methanobacteriota</taxon>
        <taxon>Thermococci</taxon>
        <taxon>Thermococcales</taxon>
        <taxon>Thermococcaceae</taxon>
        <taxon>Thermococcus</taxon>
    </lineage>
</organism>
<evidence type="ECO:0000256" key="1">
    <source>
        <dbReference type="SAM" id="Phobius"/>
    </source>
</evidence>
<feature type="transmembrane region" description="Helical" evidence="1">
    <location>
        <begin position="350"/>
        <end position="368"/>
    </location>
</feature>
<name>A0A7G2D818_9EURY</name>
<reference evidence="2 3" key="1">
    <citation type="submission" date="2020-09" db="EMBL/GenBank/DDBJ databases">
        <authorList>
            <person name="Courtine D."/>
        </authorList>
    </citation>
    <scope>NUCLEOTIDE SEQUENCE [LARGE SCALE GENOMIC DNA]</scope>
    <source>
        <strain evidence="2 3">IRI35c</strain>
    </source>
</reference>
<keyword evidence="1" id="KW-0472">Membrane</keyword>
<sequence length="472" mass="50888">MKRAVLGLLPLLLVLLTASMATAYIGVSGDFYAHTYQVPIGGTLSGSKVVISNPSNETIHVRMVYQVNPQTDLLRVEFSEKEFTLEPGERKVVYVTLKAAPNCPPGNYTVVVGGEEIKQVGNESIATPSGALKATVVVTGEGSTVRVVVVDVTGNVVPVDTVLLSLPSRYPIKRTDTGRLEAVVAPGKYRVEAYLAGNFLNSTEFEVGPNEEKEIKLVVRTVYFLAFDATPATNAEGRIGYAYVVSTVRNLFRPLKNAEIVLSVAYNGKPLENVSVSRIPLLPLNDTEFKYNYVPTDGWRPGTYSFQMLLYSNGQLYARTDVKSLEVTPEMAGVSAAPGPGVAGGNENRYIYIGLAAVVVILVALFLMRKKGPIKIVDARAGDGKLKVRVENTSKNDAMLLRLRVLALPSKVEVADIKKPKLVDGSKKLPGKSIGIIEVPDEDGSIMEAMESGGVIVRVETNIGVGEAKFKV</sequence>
<dbReference type="EMBL" id="LR881183">
    <property type="protein sequence ID" value="CAD5243291.1"/>
    <property type="molecule type" value="Genomic_DNA"/>
</dbReference>
<gene>
    <name evidence="2" type="ORF">TIRI35C_0137</name>
</gene>
<dbReference type="KEGG" id="tcq:TIRI35C_0137"/>
<evidence type="ECO:0000313" key="3">
    <source>
        <dbReference type="Proteomes" id="UP000516304"/>
    </source>
</evidence>
<keyword evidence="1" id="KW-1133">Transmembrane helix</keyword>